<evidence type="ECO:0000313" key="1">
    <source>
        <dbReference type="EMBL" id="MBF4102877.1"/>
    </source>
</evidence>
<dbReference type="AlphaFoldDB" id="A0A930Y8W9"/>
<protein>
    <submittedName>
        <fullName evidence="1">Uncharacterized protein</fullName>
    </submittedName>
</protein>
<proteinExistence type="predicted"/>
<name>A0A930Y8W9_9PAST</name>
<dbReference type="EMBL" id="JADION010000036">
    <property type="protein sequence ID" value="MBF4102877.1"/>
    <property type="molecule type" value="Genomic_DNA"/>
</dbReference>
<comment type="caution">
    <text evidence="1">The sequence shown here is derived from an EMBL/GenBank/DDBJ whole genome shotgun (WGS) entry which is preliminary data.</text>
</comment>
<gene>
    <name evidence="1" type="ORF">INT80_11290</name>
</gene>
<accession>A0A930Y8W9</accession>
<reference evidence="1" key="1">
    <citation type="submission" date="2020-11" db="EMBL/GenBank/DDBJ databases">
        <title>Gallibacterium anatis 1637, full genome, WGS.</title>
        <authorList>
            <person name="Laishevtcev A.I."/>
            <person name="Yakimova E.A."/>
            <person name="Petkovich D."/>
            <person name="Stepanova T.V."/>
            <person name="Kalendr R.S."/>
            <person name="Rubalsky E.O."/>
            <person name="Zulkarneev E.R."/>
            <person name="Aleshkin A.V."/>
        </authorList>
    </citation>
    <scope>NUCLEOTIDE SEQUENCE</scope>
    <source>
        <strain evidence="1">1637</strain>
    </source>
</reference>
<organism evidence="1">
    <name type="scientific">Gallibacterium anatis</name>
    <dbReference type="NCBI Taxonomy" id="750"/>
    <lineage>
        <taxon>Bacteria</taxon>
        <taxon>Pseudomonadati</taxon>
        <taxon>Pseudomonadota</taxon>
        <taxon>Gammaproteobacteria</taxon>
        <taxon>Pasteurellales</taxon>
        <taxon>Pasteurellaceae</taxon>
        <taxon>Gallibacterium</taxon>
    </lineage>
</organism>
<sequence length="92" mass="10261">MGKIVILETDINYSNPLFLPLMGRISTALEDHGANSLIKAMYRVQNSSTSSVVNNAFELTKRGTYDTGYLDQNNLDRAFGSRTLILLLIVKH</sequence>